<dbReference type="GO" id="GO:0016779">
    <property type="term" value="F:nucleotidyltransferase activity"/>
    <property type="evidence" value="ECO:0007669"/>
    <property type="project" value="UniProtKB-KW"/>
</dbReference>
<keyword evidence="11" id="KW-0229">DNA integration</keyword>
<protein>
    <recommendedName>
        <fullName evidence="2">ribonuclease H</fullName>
        <ecNumber evidence="2">3.1.26.4</ecNumber>
    </recommendedName>
</protein>
<evidence type="ECO:0000256" key="14">
    <source>
        <dbReference type="PROSITE-ProRule" id="PRU00047"/>
    </source>
</evidence>
<dbReference type="InterPro" id="IPR048270">
    <property type="entry name" value="PNMA_C"/>
</dbReference>
<dbReference type="SUPFAM" id="SSF50630">
    <property type="entry name" value="Acid proteases"/>
    <property type="match status" value="1"/>
</dbReference>
<dbReference type="GO" id="GO:0008270">
    <property type="term" value="F:zinc ion binding"/>
    <property type="evidence" value="ECO:0007669"/>
    <property type="project" value="UniProtKB-KW"/>
</dbReference>
<dbReference type="InterPro" id="IPR036875">
    <property type="entry name" value="Znf_CCHC_sf"/>
</dbReference>
<feature type="region of interest" description="Disordered" evidence="16">
    <location>
        <begin position="46"/>
        <end position="73"/>
    </location>
</feature>
<dbReference type="CDD" id="cd09274">
    <property type="entry name" value="RNase_HI_RT_Ty3"/>
    <property type="match status" value="1"/>
</dbReference>
<evidence type="ECO:0000256" key="13">
    <source>
        <dbReference type="ARBA" id="ARBA00023268"/>
    </source>
</evidence>
<keyword evidence="20" id="KW-1185">Reference proteome</keyword>
<dbReference type="PANTHER" id="PTHR37984:SF5">
    <property type="entry name" value="PROTEIN NYNRIN-LIKE"/>
    <property type="match status" value="1"/>
</dbReference>
<dbReference type="PANTHER" id="PTHR37984">
    <property type="entry name" value="PROTEIN CBG26694"/>
    <property type="match status" value="1"/>
</dbReference>
<evidence type="ECO:0000313" key="19">
    <source>
        <dbReference type="EMBL" id="KAL0187248.1"/>
    </source>
</evidence>
<dbReference type="InterPro" id="IPR043128">
    <property type="entry name" value="Rev_trsase/Diguanyl_cyclase"/>
</dbReference>
<dbReference type="FunFam" id="3.10.10.10:FF:000004">
    <property type="entry name" value="Uncharacterized protein"/>
    <property type="match status" value="1"/>
</dbReference>
<dbReference type="SUPFAM" id="SSF57756">
    <property type="entry name" value="Retrovirus zinc finger-like domains"/>
    <property type="match status" value="1"/>
</dbReference>
<evidence type="ECO:0000256" key="12">
    <source>
        <dbReference type="ARBA" id="ARBA00023125"/>
    </source>
</evidence>
<dbReference type="Pfam" id="PF14893">
    <property type="entry name" value="PNMA"/>
    <property type="match status" value="1"/>
</dbReference>
<evidence type="ECO:0000313" key="20">
    <source>
        <dbReference type="Proteomes" id="UP001529510"/>
    </source>
</evidence>
<keyword evidence="9" id="KW-0460">Magnesium</keyword>
<proteinExistence type="inferred from homology"/>
<dbReference type="InterPro" id="IPR000477">
    <property type="entry name" value="RT_dom"/>
</dbReference>
<gene>
    <name evidence="19" type="ORF">M9458_018918</name>
</gene>
<keyword evidence="3" id="KW-0645">Protease</keyword>
<dbReference type="InterPro" id="IPR001969">
    <property type="entry name" value="Aspartic_peptidase_AS"/>
</dbReference>
<dbReference type="InterPro" id="IPR021109">
    <property type="entry name" value="Peptidase_aspartic_dom_sf"/>
</dbReference>
<dbReference type="SMART" id="SM00343">
    <property type="entry name" value="ZnF_C2HC"/>
    <property type="match status" value="1"/>
</dbReference>
<feature type="domain" description="Reverse transcriptase" evidence="18">
    <location>
        <begin position="816"/>
        <end position="995"/>
    </location>
</feature>
<comment type="similarity">
    <text evidence="1">Belongs to the beta type-B retroviral polymerase family. HERV class-II K(HML-2) pol subfamily.</text>
</comment>
<dbReference type="Gene3D" id="3.10.20.370">
    <property type="match status" value="1"/>
</dbReference>
<dbReference type="GO" id="GO:0004523">
    <property type="term" value="F:RNA-DNA hybrid ribonuclease activity"/>
    <property type="evidence" value="ECO:0007669"/>
    <property type="project" value="UniProtKB-EC"/>
</dbReference>
<name>A0ABD0QNG5_CIRMR</name>
<dbReference type="FunFam" id="3.10.20.370:FF:000001">
    <property type="entry name" value="Retrovirus-related Pol polyprotein from transposon 17.6-like protein"/>
    <property type="match status" value="1"/>
</dbReference>
<dbReference type="GO" id="GO:0006508">
    <property type="term" value="P:proteolysis"/>
    <property type="evidence" value="ECO:0007669"/>
    <property type="project" value="UniProtKB-KW"/>
</dbReference>
<feature type="domain" description="CCHC-type" evidence="17">
    <location>
        <begin position="403"/>
        <end position="418"/>
    </location>
</feature>
<evidence type="ECO:0000256" key="4">
    <source>
        <dbReference type="ARBA" id="ARBA00022679"/>
    </source>
</evidence>
<dbReference type="EC" id="3.1.26.4" evidence="2"/>
<organism evidence="19 20">
    <name type="scientific">Cirrhinus mrigala</name>
    <name type="common">Mrigala</name>
    <dbReference type="NCBI Taxonomy" id="683832"/>
    <lineage>
        <taxon>Eukaryota</taxon>
        <taxon>Metazoa</taxon>
        <taxon>Chordata</taxon>
        <taxon>Craniata</taxon>
        <taxon>Vertebrata</taxon>
        <taxon>Euteleostomi</taxon>
        <taxon>Actinopterygii</taxon>
        <taxon>Neopterygii</taxon>
        <taxon>Teleostei</taxon>
        <taxon>Ostariophysi</taxon>
        <taxon>Cypriniformes</taxon>
        <taxon>Cyprinidae</taxon>
        <taxon>Labeoninae</taxon>
        <taxon>Labeonini</taxon>
        <taxon>Cirrhinus</taxon>
    </lineage>
</organism>
<accession>A0ABD0QNG5</accession>
<evidence type="ECO:0000256" key="10">
    <source>
        <dbReference type="ARBA" id="ARBA00022884"/>
    </source>
</evidence>
<feature type="coiled-coil region" evidence="15">
    <location>
        <begin position="291"/>
        <end position="364"/>
    </location>
</feature>
<dbReference type="PROSITE" id="PS00141">
    <property type="entry name" value="ASP_PROTEASE"/>
    <property type="match status" value="1"/>
</dbReference>
<evidence type="ECO:0000256" key="5">
    <source>
        <dbReference type="ARBA" id="ARBA00022695"/>
    </source>
</evidence>
<keyword evidence="14" id="KW-0863">Zinc-finger</keyword>
<feature type="non-terminal residue" evidence="19">
    <location>
        <position position="1262"/>
    </location>
</feature>
<evidence type="ECO:0000256" key="1">
    <source>
        <dbReference type="ARBA" id="ARBA00010879"/>
    </source>
</evidence>
<dbReference type="InterPro" id="IPR041577">
    <property type="entry name" value="RT_RNaseH_2"/>
</dbReference>
<keyword evidence="10" id="KW-0694">RNA-binding</keyword>
<dbReference type="FunFam" id="3.30.70.270:FF:000020">
    <property type="entry name" value="Transposon Tf2-6 polyprotein-like Protein"/>
    <property type="match status" value="1"/>
</dbReference>
<dbReference type="GO" id="GO:0004190">
    <property type="term" value="F:aspartic-type endopeptidase activity"/>
    <property type="evidence" value="ECO:0007669"/>
    <property type="project" value="UniProtKB-KW"/>
</dbReference>
<evidence type="ECO:0000256" key="11">
    <source>
        <dbReference type="ARBA" id="ARBA00022908"/>
    </source>
</evidence>
<keyword evidence="14" id="KW-0862">Zinc</keyword>
<keyword evidence="8" id="KW-0255">Endonuclease</keyword>
<keyword evidence="6" id="KW-0378">Hydrolase</keyword>
<evidence type="ECO:0000256" key="2">
    <source>
        <dbReference type="ARBA" id="ARBA00012180"/>
    </source>
</evidence>
<dbReference type="PROSITE" id="PS50158">
    <property type="entry name" value="ZF_CCHC"/>
    <property type="match status" value="1"/>
</dbReference>
<keyword evidence="4" id="KW-0808">Transferase</keyword>
<dbReference type="InterPro" id="IPR043502">
    <property type="entry name" value="DNA/RNA_pol_sf"/>
</dbReference>
<dbReference type="Gene3D" id="4.10.60.10">
    <property type="entry name" value="Zinc finger, CCHC-type"/>
    <property type="match status" value="1"/>
</dbReference>
<keyword evidence="6" id="KW-0540">Nuclease</keyword>
<evidence type="ECO:0000256" key="9">
    <source>
        <dbReference type="ARBA" id="ARBA00022842"/>
    </source>
</evidence>
<keyword evidence="13" id="KW-0511">Multifunctional enzyme</keyword>
<reference evidence="19 20" key="1">
    <citation type="submission" date="2024-05" db="EMBL/GenBank/DDBJ databases">
        <title>Genome sequencing and assembly of Indian major carp, Cirrhinus mrigala (Hamilton, 1822).</title>
        <authorList>
            <person name="Mohindra V."/>
            <person name="Chowdhury L.M."/>
            <person name="Lal K."/>
            <person name="Jena J.K."/>
        </authorList>
    </citation>
    <scope>NUCLEOTIDE SEQUENCE [LARGE SCALE GENOMIC DNA]</scope>
    <source>
        <strain evidence="19">CM1030</strain>
        <tissue evidence="19">Blood</tissue>
    </source>
</reference>
<comment type="caution">
    <text evidence="19">The sequence shown here is derived from an EMBL/GenBank/DDBJ whole genome shotgun (WGS) entry which is preliminary data.</text>
</comment>
<dbReference type="Pfam" id="PF17919">
    <property type="entry name" value="RT_RNaseH_2"/>
    <property type="match status" value="1"/>
</dbReference>
<keyword evidence="12" id="KW-0238">DNA-binding</keyword>
<sequence length="1262" mass="140186">MYNHKLNSLVVLCECKEKVVREKVPPEILPIGGANEWPIVMVAGNPAEDTTRERSDSAFTDKENGDQGETLLGLSASSPEAIIRAVGDLLAKIEKPASEGSSYRRLRIFSGAIPPPPGEESLEHWLEQAYLMVEESDCSSKEKRRRIMESLRGPALAVVKAVRTAETEASPEKFLEAIESAFGTAESGEELYFAFRSMQQKSGEKLSDFLRRLEHSLTKVVQRGGILAERVNRMRVEQLIRGAVASDMMLVHLKLRERRENPPTFLELLREIRTEEEYEASRGKLSTAVNKIHAKTELESQQSDVQTLKKEVKELKAMLSAMITTQRTTGVNIGEPTPQPVMSSGNLDSDVASLKKQVKRLQQKATTRVSSIPASALSVEAPKAMPTMVKYLKPFSNVDEFYCYRCGENGHFSAKCKNPENASKVIQKLIQSLRKARNRDVLSSEVNAGTTDCSVKRSAIDVQRAKQLPIGLIGPTSVVPVRVNGYPCEALLDSGSQVTIIFEDWYRRYLSDLTIHPVTGLAIWGLSESTYPYLGYVMVDLEFPEKVTGSIETISVLALICPGPSSPDQTPVMLGTNANLFKRLAQLCKDRIGVDIAQTLGITVDGSATEFPSLITTQLTSDSSDDHVGSVIWGGPGSLTLSAEGDCCAICKVELTEEVGNQVLMVEAPPSVTLPLGVLIQPMVVPSRMVEVNNFPVLIHNESKRTAVVPVGTVVGHLYLIDPVNPVAEADVVSEQFDPNLINFGDSPMPESWKERLGQKLSERVGVFSLHEWDVGLAKGVEHHIRMSDSRPFRERSRRLAPADIEDVRRHLQELLTAGIIKESRSPYASPIVIARKKNGSIRMCIDYRTLNSRTIPDQYTTPRIEDALDCLSGSQWFSVLDLRSGYYQIAMAPEDKEKTAFICPLGFYQFERMPQGITGAPATFQRLMEKAVGDMNLLQVLVYLDDLIVFGRTLQEHESRLLKVLDRLKEAGLKISLDKCQFGQAKVKYVGHIVSAEGIAADPEKVKAITTWPQPVDLKSLRSFLGFCGYYRRFIADYAKIVKPLTDLTKGYAPRQGKVDPKKAGNYLKDSEPFGERWTPSCTEAFHKIINRLTTAPVLAFADPNEPYILHVDACLQGLGAVLYQEHPTGLRPVAFASRKLSNAEQKYPIHQLEFLALKWAVVDKFHDYLYGARFTVRTDNNPLTYVLTTAKLNATGHRWLASLATYDFDVQYRPGRTNVDADLLSRCVAEEGESWECISETGVRSICQRVWVDTSPDSSP</sequence>
<dbReference type="GO" id="GO:0003677">
    <property type="term" value="F:DNA binding"/>
    <property type="evidence" value="ECO:0007669"/>
    <property type="project" value="UniProtKB-KW"/>
</dbReference>
<dbReference type="Gene3D" id="3.30.70.270">
    <property type="match status" value="2"/>
</dbReference>
<dbReference type="CDD" id="cd01647">
    <property type="entry name" value="RT_LTR"/>
    <property type="match status" value="1"/>
</dbReference>
<dbReference type="CDD" id="cd00303">
    <property type="entry name" value="retropepsin_like"/>
    <property type="match status" value="1"/>
</dbReference>
<evidence type="ECO:0000256" key="6">
    <source>
        <dbReference type="ARBA" id="ARBA00022722"/>
    </source>
</evidence>
<evidence type="ECO:0000259" key="18">
    <source>
        <dbReference type="PROSITE" id="PS50878"/>
    </source>
</evidence>
<feature type="compositionally biased region" description="Basic and acidic residues" evidence="16">
    <location>
        <begin position="49"/>
        <end position="65"/>
    </location>
</feature>
<keyword evidence="5" id="KW-0548">Nucleotidyltransferase</keyword>
<dbReference type="GO" id="GO:0003723">
    <property type="term" value="F:RNA binding"/>
    <property type="evidence" value="ECO:0007669"/>
    <property type="project" value="UniProtKB-KW"/>
</dbReference>
<evidence type="ECO:0000256" key="7">
    <source>
        <dbReference type="ARBA" id="ARBA00022750"/>
    </source>
</evidence>
<evidence type="ECO:0000256" key="16">
    <source>
        <dbReference type="SAM" id="MobiDB-lite"/>
    </source>
</evidence>
<evidence type="ECO:0000256" key="3">
    <source>
        <dbReference type="ARBA" id="ARBA00022670"/>
    </source>
</evidence>
<keyword evidence="14" id="KW-0479">Metal-binding</keyword>
<dbReference type="Gene3D" id="2.40.70.10">
    <property type="entry name" value="Acid Proteases"/>
    <property type="match status" value="1"/>
</dbReference>
<dbReference type="SUPFAM" id="SSF56672">
    <property type="entry name" value="DNA/RNA polymerases"/>
    <property type="match status" value="1"/>
</dbReference>
<dbReference type="InterPro" id="IPR001878">
    <property type="entry name" value="Znf_CCHC"/>
</dbReference>
<keyword evidence="7" id="KW-0064">Aspartyl protease</keyword>
<dbReference type="Gene3D" id="3.10.10.10">
    <property type="entry name" value="HIV Type 1 Reverse Transcriptase, subunit A, domain 1"/>
    <property type="match status" value="1"/>
</dbReference>
<dbReference type="Proteomes" id="UP001529510">
    <property type="component" value="Unassembled WGS sequence"/>
</dbReference>
<evidence type="ECO:0000259" key="17">
    <source>
        <dbReference type="PROSITE" id="PS50158"/>
    </source>
</evidence>
<keyword evidence="15" id="KW-0175">Coiled coil</keyword>
<dbReference type="Pfam" id="PF00078">
    <property type="entry name" value="RVT_1"/>
    <property type="match status" value="1"/>
</dbReference>
<dbReference type="EMBL" id="JAMKFB020000008">
    <property type="protein sequence ID" value="KAL0187248.1"/>
    <property type="molecule type" value="Genomic_DNA"/>
</dbReference>
<dbReference type="PROSITE" id="PS50878">
    <property type="entry name" value="RT_POL"/>
    <property type="match status" value="1"/>
</dbReference>
<dbReference type="GO" id="GO:0015074">
    <property type="term" value="P:DNA integration"/>
    <property type="evidence" value="ECO:0007669"/>
    <property type="project" value="UniProtKB-KW"/>
</dbReference>
<dbReference type="InterPro" id="IPR050951">
    <property type="entry name" value="Retrovirus_Pol_polyprotein"/>
</dbReference>
<evidence type="ECO:0000256" key="8">
    <source>
        <dbReference type="ARBA" id="ARBA00022759"/>
    </source>
</evidence>
<evidence type="ECO:0000256" key="15">
    <source>
        <dbReference type="SAM" id="Coils"/>
    </source>
</evidence>
<dbReference type="AlphaFoldDB" id="A0ABD0QNG5"/>